<protein>
    <recommendedName>
        <fullName evidence="1">Aminoglycoside phosphotransferase domain-containing protein</fullName>
    </recommendedName>
</protein>
<dbReference type="Proteomes" id="UP000030672">
    <property type="component" value="Unassembled WGS sequence"/>
</dbReference>
<evidence type="ECO:0000313" key="3">
    <source>
        <dbReference type="Proteomes" id="UP000030672"/>
    </source>
</evidence>
<dbReference type="RefSeq" id="XP_040875846.1">
    <property type="nucleotide sequence ID" value="XM_041023380.1"/>
</dbReference>
<accession>A0A074VEH6</accession>
<reference evidence="2 3" key="1">
    <citation type="journal article" date="2014" name="BMC Genomics">
        <title>Genome sequencing of four Aureobasidium pullulans varieties: biotechnological potential, stress tolerance, and description of new species.</title>
        <authorList>
            <person name="Gostin Ar C."/>
            <person name="Ohm R.A."/>
            <person name="Kogej T."/>
            <person name="Sonjak S."/>
            <person name="Turk M."/>
            <person name="Zajc J."/>
            <person name="Zalar P."/>
            <person name="Grube M."/>
            <person name="Sun H."/>
            <person name="Han J."/>
            <person name="Sharma A."/>
            <person name="Chiniquy J."/>
            <person name="Ngan C.Y."/>
            <person name="Lipzen A."/>
            <person name="Barry K."/>
            <person name="Grigoriev I.V."/>
            <person name="Gunde-Cimerman N."/>
        </authorList>
    </citation>
    <scope>NUCLEOTIDE SEQUENCE [LARGE SCALE GENOMIC DNA]</scope>
    <source>
        <strain evidence="2 3">CBS 110374</strain>
    </source>
</reference>
<dbReference type="EMBL" id="KL584851">
    <property type="protein sequence ID" value="KEQ58823.1"/>
    <property type="molecule type" value="Genomic_DNA"/>
</dbReference>
<feature type="domain" description="Aminoglycoside phosphotransferase" evidence="1">
    <location>
        <begin position="36"/>
        <end position="236"/>
    </location>
</feature>
<keyword evidence="3" id="KW-1185">Reference proteome</keyword>
<dbReference type="PANTHER" id="PTHR21310:SF15">
    <property type="entry name" value="AMINOGLYCOSIDE PHOSPHOTRANSFERASE DOMAIN-CONTAINING PROTEIN"/>
    <property type="match status" value="1"/>
</dbReference>
<dbReference type="AlphaFoldDB" id="A0A074VEH6"/>
<dbReference type="InterPro" id="IPR011009">
    <property type="entry name" value="Kinase-like_dom_sf"/>
</dbReference>
<gene>
    <name evidence="2" type="ORF">M437DRAFT_58321</name>
</gene>
<dbReference type="PANTHER" id="PTHR21310">
    <property type="entry name" value="AMINOGLYCOSIDE PHOSPHOTRANSFERASE-RELATED-RELATED"/>
    <property type="match status" value="1"/>
</dbReference>
<sequence length="363" mass="41241">MDRITSLEAIILPQARLLRPGTGPVTLSPGNSSQEGCSHNIFIVTLADSSHIIARVAKSHNFDSLERNGVDMLNHITSLRPELKVPKVLWHNLDSKQEQTPREFTIVLQDLIPGKPLGSWNELIPQSQQMCFLDSLARFLVELWSIPTSGTIETEVPALLYSQWLENMIDKAIRRCITGDSRWGTTRDYLVMRSLISYYASPHDHITEYGIAHGDMHALNIMVDERLELSGVVDWDWTFTAPLPAIVQFPWFLADVPGWHNEGTKPGETFHHSRDYLVQALRAAEMSANKSDRLTNLLASARERQIFQSAINCRDVHKAFVEEDRRFRGARGKDVRGELEAFLVIYPDLRDEDEVKLIMGSMQ</sequence>
<dbReference type="InterPro" id="IPR051678">
    <property type="entry name" value="AGP_Transferase"/>
</dbReference>
<dbReference type="Pfam" id="PF01636">
    <property type="entry name" value="APH"/>
    <property type="match status" value="1"/>
</dbReference>
<dbReference type="InterPro" id="IPR002575">
    <property type="entry name" value="Aminoglycoside_PTrfase"/>
</dbReference>
<dbReference type="HOGENOM" id="CLU_043058_0_0_1"/>
<proteinExistence type="predicted"/>
<evidence type="ECO:0000259" key="1">
    <source>
        <dbReference type="Pfam" id="PF01636"/>
    </source>
</evidence>
<dbReference type="GeneID" id="63916753"/>
<evidence type="ECO:0000313" key="2">
    <source>
        <dbReference type="EMBL" id="KEQ58823.1"/>
    </source>
</evidence>
<dbReference type="SUPFAM" id="SSF56112">
    <property type="entry name" value="Protein kinase-like (PK-like)"/>
    <property type="match status" value="1"/>
</dbReference>
<organism evidence="2 3">
    <name type="scientific">Aureobasidium melanogenum (strain CBS 110374)</name>
    <name type="common">Aureobasidium pullulans var. melanogenum</name>
    <dbReference type="NCBI Taxonomy" id="1043003"/>
    <lineage>
        <taxon>Eukaryota</taxon>
        <taxon>Fungi</taxon>
        <taxon>Dikarya</taxon>
        <taxon>Ascomycota</taxon>
        <taxon>Pezizomycotina</taxon>
        <taxon>Dothideomycetes</taxon>
        <taxon>Dothideomycetidae</taxon>
        <taxon>Dothideales</taxon>
        <taxon>Saccotheciaceae</taxon>
        <taxon>Aureobasidium</taxon>
    </lineage>
</organism>
<dbReference type="Gene3D" id="3.90.1200.10">
    <property type="match status" value="1"/>
</dbReference>
<name>A0A074VEH6_AURM1</name>